<dbReference type="InterPro" id="IPR002168">
    <property type="entry name" value="Lipase_GDXG_HIS_AS"/>
</dbReference>
<dbReference type="PROSITE" id="PS01173">
    <property type="entry name" value="LIPASE_GDXG_HIS"/>
    <property type="match status" value="1"/>
</dbReference>
<evidence type="ECO:0000256" key="1">
    <source>
        <dbReference type="ARBA" id="ARBA00010515"/>
    </source>
</evidence>
<dbReference type="EMBL" id="NSNE01000009">
    <property type="protein sequence ID" value="RPM14349.1"/>
    <property type="molecule type" value="Genomic_DNA"/>
</dbReference>
<evidence type="ECO:0000313" key="5">
    <source>
        <dbReference type="EMBL" id="RPM14349.1"/>
    </source>
</evidence>
<reference evidence="5 6" key="2">
    <citation type="submission" date="2019-01" db="EMBL/GenBank/DDBJ databases">
        <title>The Pseudomonas aeruginosa pan-genome provides new insights on its population structure, horizontal gene transfer and pathogenicity.</title>
        <authorList>
            <person name="Freschi L."/>
            <person name="Vincent A.T."/>
            <person name="Jeukens J."/>
            <person name="Emond-Rheault J.-G."/>
            <person name="Kukavica-Ibrulj I."/>
            <person name="Dupont M.-J."/>
            <person name="Charette S.J."/>
            <person name="Boyle B."/>
            <person name="Levesque R.C."/>
        </authorList>
    </citation>
    <scope>NUCLEOTIDE SEQUENCE [LARGE SCALE GENOMIC DNA]</scope>
    <source>
        <strain evidence="5 6">PA-W36</strain>
    </source>
</reference>
<evidence type="ECO:0000259" key="3">
    <source>
        <dbReference type="Pfam" id="PF07859"/>
    </source>
</evidence>
<protein>
    <submittedName>
        <fullName evidence="4 5">Alpha/beta hydrolase</fullName>
    </submittedName>
</protein>
<evidence type="ECO:0000313" key="4">
    <source>
        <dbReference type="EMBL" id="MZZ16528.1"/>
    </source>
</evidence>
<keyword evidence="2 5" id="KW-0378">Hydrolase</keyword>
<dbReference type="Gene3D" id="3.40.50.1820">
    <property type="entry name" value="alpha/beta hydrolase"/>
    <property type="match status" value="1"/>
</dbReference>
<comment type="caution">
    <text evidence="5">The sequence shown here is derived from an EMBL/GenBank/DDBJ whole genome shotgun (WGS) entry which is preliminary data.</text>
</comment>
<accession>A0A5R1BDH2</accession>
<dbReference type="RefSeq" id="WP_003122673.1">
    <property type="nucleotide sequence ID" value="NZ_BAABSN010000009.1"/>
</dbReference>
<dbReference type="PANTHER" id="PTHR48081:SF8">
    <property type="entry name" value="ALPHA_BETA HYDROLASE FOLD-3 DOMAIN-CONTAINING PROTEIN-RELATED"/>
    <property type="match status" value="1"/>
</dbReference>
<dbReference type="InterPro" id="IPR029058">
    <property type="entry name" value="AB_hydrolase_fold"/>
</dbReference>
<dbReference type="InterPro" id="IPR050300">
    <property type="entry name" value="GDXG_lipolytic_enzyme"/>
</dbReference>
<comment type="similarity">
    <text evidence="1">Belongs to the 'GDXG' lipolytic enzyme family.</text>
</comment>
<name>A0A5R1BDH2_PSEAI</name>
<dbReference type="PANTHER" id="PTHR48081">
    <property type="entry name" value="AB HYDROLASE SUPERFAMILY PROTEIN C4A8.06C"/>
    <property type="match status" value="1"/>
</dbReference>
<dbReference type="Proteomes" id="UP000644192">
    <property type="component" value="Unassembled WGS sequence"/>
</dbReference>
<organism evidence="5 6">
    <name type="scientific">Pseudomonas aeruginosa</name>
    <dbReference type="NCBI Taxonomy" id="287"/>
    <lineage>
        <taxon>Bacteria</taxon>
        <taxon>Pseudomonadati</taxon>
        <taxon>Pseudomonadota</taxon>
        <taxon>Gammaproteobacteria</taxon>
        <taxon>Pseudomonadales</taxon>
        <taxon>Pseudomonadaceae</taxon>
        <taxon>Pseudomonas</taxon>
    </lineage>
</organism>
<reference evidence="5 6" key="1">
    <citation type="submission" date="2017-08" db="EMBL/GenBank/DDBJ databases">
        <authorList>
            <person name="Feschi L."/>
            <person name="Jeukens J."/>
            <person name="Emond-Rheault J.-G."/>
            <person name="Kukavica-Ibrulj I."/>
            <person name="Boyle B."/>
            <person name="Levesque R.C."/>
        </authorList>
    </citation>
    <scope>NUCLEOTIDE SEQUENCE [LARGE SCALE GENOMIC DNA]</scope>
    <source>
        <strain evidence="5 6">PA-W36</strain>
    </source>
</reference>
<feature type="domain" description="Alpha/beta hydrolase fold-3" evidence="3">
    <location>
        <begin position="88"/>
        <end position="295"/>
    </location>
</feature>
<evidence type="ECO:0000256" key="2">
    <source>
        <dbReference type="ARBA" id="ARBA00022801"/>
    </source>
</evidence>
<dbReference type="Proteomes" id="UP000284767">
    <property type="component" value="Unassembled WGS sequence"/>
</dbReference>
<gene>
    <name evidence="4" type="ORF">GUL26_30125</name>
    <name evidence="5" type="ORF">IPC1295_17185</name>
</gene>
<dbReference type="InterPro" id="IPR013094">
    <property type="entry name" value="AB_hydrolase_3"/>
</dbReference>
<sequence>MALNPDIAAYLELVGNGRSSGKSLPMHQLTVQQAREQFDQSSALMDPGLDEPLPRVETLFVPARDGTPLPARLYSPQGLSASPPLPGVLYLHGGGYVVGSLDSHDALCASLAERAGCVVLSLAYRLAPEWRFPTAAEDAEDAWCWLAAEAARLGIDPQRLAVAGDSVGGSLCAVLSHRLALRGDASQPRLQVLIYPVTDASRTRQSIERYAVGHLLEKDSLEWFYQHYQRSPEDRQDPRFSPLLGVVPADLAPTLLLVAECDPLHDEGIAYAEHLRQGGARVELCVYPGMTHDFLRMGAIVDEADEAKDMIADALVAALAP</sequence>
<reference evidence="4" key="3">
    <citation type="submission" date="2020-01" db="EMBL/GenBank/DDBJ databases">
        <title>Bacteria Cultured from War Wounds Associated with the Conflict in Eastern Ukraine.</title>
        <authorList>
            <person name="Snesrud E."/>
            <person name="Galac M.R."/>
            <person name="Mc Gann P."/>
            <person name="Valentine K."/>
            <person name="Viacheslav K."/>
        </authorList>
    </citation>
    <scope>NUCLEOTIDE SEQUENCE</scope>
    <source>
        <strain evidence="4">VNMU148</strain>
    </source>
</reference>
<dbReference type="EMBL" id="WXZT01000028">
    <property type="protein sequence ID" value="MZZ16528.1"/>
    <property type="molecule type" value="Genomic_DNA"/>
</dbReference>
<evidence type="ECO:0000313" key="6">
    <source>
        <dbReference type="Proteomes" id="UP000284767"/>
    </source>
</evidence>
<dbReference type="GO" id="GO:0016787">
    <property type="term" value="F:hydrolase activity"/>
    <property type="evidence" value="ECO:0007669"/>
    <property type="project" value="UniProtKB-KW"/>
</dbReference>
<proteinExistence type="inferred from homology"/>
<dbReference type="Pfam" id="PF07859">
    <property type="entry name" value="Abhydrolase_3"/>
    <property type="match status" value="1"/>
</dbReference>
<dbReference type="AlphaFoldDB" id="A0A5R1BDH2"/>
<dbReference type="SUPFAM" id="SSF53474">
    <property type="entry name" value="alpha/beta-Hydrolases"/>
    <property type="match status" value="1"/>
</dbReference>